<evidence type="ECO:0000256" key="5">
    <source>
        <dbReference type="ARBA" id="ARBA00010185"/>
    </source>
</evidence>
<evidence type="ECO:0000313" key="25">
    <source>
        <dbReference type="EMBL" id="ADG87721.1"/>
    </source>
</evidence>
<evidence type="ECO:0000256" key="14">
    <source>
        <dbReference type="ARBA" id="ARBA00023098"/>
    </source>
</evidence>
<feature type="transmembrane region" description="Helical" evidence="24">
    <location>
        <begin position="36"/>
        <end position="53"/>
    </location>
</feature>
<accession>D6Y7C6</accession>
<feature type="transmembrane region" description="Helical" evidence="24">
    <location>
        <begin position="141"/>
        <end position="161"/>
    </location>
</feature>
<evidence type="ECO:0000256" key="4">
    <source>
        <dbReference type="ARBA" id="ARBA00005189"/>
    </source>
</evidence>
<dbReference type="Pfam" id="PF01148">
    <property type="entry name" value="CTP_transf_1"/>
    <property type="match status" value="1"/>
</dbReference>
<dbReference type="EC" id="2.7.7.41" evidence="6"/>
<sequence>MTGGTGRTGRNLPAAVAVGVALGAVVLAFLYVVKAAFLIVVLGFAGLGIHELARAVAARDIRVPEVPLLAGMTVMVAGAYWGGPVFLLGAFAVTVMVLLAWRMFQGAEGYLRDATATVFIAVYPALLAGFAPLLLRPEDGAHRIVIFVAVTICSDIGGYFAGIFFGKHRMSPVISPKKTWEGFAGSVIACVVCGALLVRFLLDGAWWQGALVGAVAVVCATLGDLIESIIKRDLGIKDMGALLPGHGGIMDRADSLLFTLVPLWLLLTVLVPPATA</sequence>
<evidence type="ECO:0000256" key="9">
    <source>
        <dbReference type="ARBA" id="ARBA00022516"/>
    </source>
</evidence>
<keyword evidence="26" id="KW-1185">Reference proteome</keyword>
<dbReference type="RefSeq" id="WP_013131254.1">
    <property type="nucleotide sequence ID" value="NC_014165.1"/>
</dbReference>
<evidence type="ECO:0000256" key="24">
    <source>
        <dbReference type="SAM" id="Phobius"/>
    </source>
</evidence>
<keyword evidence="12 25" id="KW-0548">Nucleotidyltransferase</keyword>
<organism evidence="25 26">
    <name type="scientific">Thermobispora bispora (strain ATCC 19993 / DSM 43833 / CBS 139.67 / JCM 10125 / KCTC 9307 / NBRC 14880 / R51)</name>
    <dbReference type="NCBI Taxonomy" id="469371"/>
    <lineage>
        <taxon>Bacteria</taxon>
        <taxon>Bacillati</taxon>
        <taxon>Actinomycetota</taxon>
        <taxon>Actinomycetes</taxon>
        <taxon>Streptosporangiales</taxon>
        <taxon>Streptosporangiaceae</taxon>
        <taxon>Thermobispora</taxon>
    </lineage>
</organism>
<dbReference type="HOGENOM" id="CLU_037294_0_0_11"/>
<keyword evidence="10 25" id="KW-0808">Transferase</keyword>
<evidence type="ECO:0000256" key="12">
    <source>
        <dbReference type="ARBA" id="ARBA00022695"/>
    </source>
</evidence>
<dbReference type="eggNOG" id="COG4589">
    <property type="taxonomic scope" value="Bacteria"/>
</dbReference>
<comment type="pathway">
    <text evidence="4">Lipid metabolism.</text>
</comment>
<feature type="transmembrane region" description="Helical" evidence="24">
    <location>
        <begin position="87"/>
        <end position="104"/>
    </location>
</feature>
<evidence type="ECO:0000256" key="3">
    <source>
        <dbReference type="ARBA" id="ARBA00005119"/>
    </source>
</evidence>
<proteinExistence type="inferred from homology"/>
<dbReference type="OrthoDB" id="9799199at2"/>
<evidence type="ECO:0000256" key="18">
    <source>
        <dbReference type="ARBA" id="ARBA00029893"/>
    </source>
</evidence>
<keyword evidence="8" id="KW-1003">Cell membrane</keyword>
<evidence type="ECO:0000256" key="15">
    <source>
        <dbReference type="ARBA" id="ARBA00023136"/>
    </source>
</evidence>
<dbReference type="GO" id="GO:0005886">
    <property type="term" value="C:plasma membrane"/>
    <property type="evidence" value="ECO:0007669"/>
    <property type="project" value="UniProtKB-SubCell"/>
</dbReference>
<evidence type="ECO:0000256" key="17">
    <source>
        <dbReference type="ARBA" id="ARBA00023264"/>
    </source>
</evidence>
<reference evidence="25 26" key="1">
    <citation type="submission" date="2010-01" db="EMBL/GenBank/DDBJ databases">
        <title>The complete genome of Thermobispora bispora DSM 43833.</title>
        <authorList>
            <consortium name="US DOE Joint Genome Institute (JGI-PGF)"/>
            <person name="Lucas S."/>
            <person name="Copeland A."/>
            <person name="Lapidus A."/>
            <person name="Glavina del Rio T."/>
            <person name="Dalin E."/>
            <person name="Tice H."/>
            <person name="Bruce D."/>
            <person name="Goodwin L."/>
            <person name="Pitluck S."/>
            <person name="Kyrpides N."/>
            <person name="Mavromatis K."/>
            <person name="Ivanova N."/>
            <person name="Mikhailova N."/>
            <person name="Chertkov O."/>
            <person name="Brettin T."/>
            <person name="Detter J.C."/>
            <person name="Han C."/>
            <person name="Larimer F."/>
            <person name="Land M."/>
            <person name="Hauser L."/>
            <person name="Markowitz V."/>
            <person name="Cheng J.-F."/>
            <person name="Hugenholtz P."/>
            <person name="Woyke T."/>
            <person name="Wu D."/>
            <person name="Jando M."/>
            <person name="Schneider S."/>
            <person name="Klenk H.-P."/>
            <person name="Eisen J.A."/>
        </authorList>
    </citation>
    <scope>NUCLEOTIDE SEQUENCE [LARGE SCALE GENOMIC DNA]</scope>
    <source>
        <strain evidence="26">ATCC 19993 / DSM 43833 / CBS 139.67 / JCM 10125 / KCTC 9307 / NBRC 14880 / R51</strain>
    </source>
</reference>
<keyword evidence="16" id="KW-0594">Phospholipid biosynthesis</keyword>
<evidence type="ECO:0000256" key="1">
    <source>
        <dbReference type="ARBA" id="ARBA00001698"/>
    </source>
</evidence>
<feature type="transmembrane region" description="Helical" evidence="24">
    <location>
        <begin position="12"/>
        <end position="30"/>
    </location>
</feature>
<evidence type="ECO:0000256" key="11">
    <source>
        <dbReference type="ARBA" id="ARBA00022692"/>
    </source>
</evidence>
<dbReference type="Proteomes" id="UP000006640">
    <property type="component" value="Chromosome"/>
</dbReference>
<keyword evidence="11 24" id="KW-0812">Transmembrane</keyword>
<dbReference type="EMBL" id="CP001874">
    <property type="protein sequence ID" value="ADG87721.1"/>
    <property type="molecule type" value="Genomic_DNA"/>
</dbReference>
<dbReference type="PANTHER" id="PTHR46382:SF1">
    <property type="entry name" value="PHOSPHATIDATE CYTIDYLYLTRANSFERASE"/>
    <property type="match status" value="1"/>
</dbReference>
<keyword evidence="15 24" id="KW-0472">Membrane</keyword>
<dbReference type="GO" id="GO:0004605">
    <property type="term" value="F:phosphatidate cytidylyltransferase activity"/>
    <property type="evidence" value="ECO:0007669"/>
    <property type="project" value="UniProtKB-EC"/>
</dbReference>
<evidence type="ECO:0000256" key="21">
    <source>
        <dbReference type="ARBA" id="ARBA00032396"/>
    </source>
</evidence>
<evidence type="ECO:0000256" key="16">
    <source>
        <dbReference type="ARBA" id="ARBA00023209"/>
    </source>
</evidence>
<feature type="transmembrane region" description="Helical" evidence="24">
    <location>
        <begin position="206"/>
        <end position="226"/>
    </location>
</feature>
<evidence type="ECO:0000256" key="7">
    <source>
        <dbReference type="ARBA" id="ARBA00019373"/>
    </source>
</evidence>
<evidence type="ECO:0000256" key="19">
    <source>
        <dbReference type="ARBA" id="ARBA00031825"/>
    </source>
</evidence>
<comment type="subcellular location">
    <subcellularLocation>
        <location evidence="2">Cell membrane</location>
        <topology evidence="2">Multi-pass membrane protein</topology>
    </subcellularLocation>
</comment>
<evidence type="ECO:0000256" key="22">
    <source>
        <dbReference type="ARBA" id="ARBA00032743"/>
    </source>
</evidence>
<evidence type="ECO:0000256" key="20">
    <source>
        <dbReference type="ARBA" id="ARBA00032253"/>
    </source>
</evidence>
<dbReference type="GO" id="GO:0016024">
    <property type="term" value="P:CDP-diacylglycerol biosynthetic process"/>
    <property type="evidence" value="ECO:0007669"/>
    <property type="project" value="TreeGrafter"/>
</dbReference>
<name>D6Y7C6_THEBD</name>
<feature type="transmembrane region" description="Helical" evidence="24">
    <location>
        <begin position="182"/>
        <end position="200"/>
    </location>
</feature>
<keyword evidence="9" id="KW-0444">Lipid biosynthesis</keyword>
<comment type="similarity">
    <text evidence="5">Belongs to the CDS family.</text>
</comment>
<comment type="catalytic activity">
    <reaction evidence="1">
        <text>a 1,2-diacyl-sn-glycero-3-phosphate + CTP + H(+) = a CDP-1,2-diacyl-sn-glycerol + diphosphate</text>
        <dbReference type="Rhea" id="RHEA:16229"/>
        <dbReference type="ChEBI" id="CHEBI:15378"/>
        <dbReference type="ChEBI" id="CHEBI:33019"/>
        <dbReference type="ChEBI" id="CHEBI:37563"/>
        <dbReference type="ChEBI" id="CHEBI:58332"/>
        <dbReference type="ChEBI" id="CHEBI:58608"/>
        <dbReference type="EC" id="2.7.7.41"/>
    </reaction>
</comment>
<evidence type="ECO:0000256" key="23">
    <source>
        <dbReference type="ARBA" id="ARBA00033406"/>
    </source>
</evidence>
<comment type="pathway">
    <text evidence="3">Phospholipid metabolism; CDP-diacylglycerol biosynthesis; CDP-diacylglycerol from sn-glycerol 3-phosphate: step 3/3.</text>
</comment>
<evidence type="ECO:0000256" key="2">
    <source>
        <dbReference type="ARBA" id="ARBA00004651"/>
    </source>
</evidence>
<evidence type="ECO:0000313" key="26">
    <source>
        <dbReference type="Proteomes" id="UP000006640"/>
    </source>
</evidence>
<feature type="transmembrane region" description="Helical" evidence="24">
    <location>
        <begin position="256"/>
        <end position="275"/>
    </location>
</feature>
<keyword evidence="17" id="KW-1208">Phospholipid metabolism</keyword>
<keyword evidence="14" id="KW-0443">Lipid metabolism</keyword>
<feature type="transmembrane region" description="Helical" evidence="24">
    <location>
        <begin position="116"/>
        <end position="135"/>
    </location>
</feature>
<dbReference type="KEGG" id="tbi:Tbis_0998"/>
<keyword evidence="13 24" id="KW-1133">Transmembrane helix</keyword>
<dbReference type="AlphaFoldDB" id="D6Y7C6"/>
<gene>
    <name evidence="25" type="ordered locus">Tbis_0998</name>
</gene>
<dbReference type="STRING" id="469371.Tbis_0998"/>
<evidence type="ECO:0000256" key="6">
    <source>
        <dbReference type="ARBA" id="ARBA00012487"/>
    </source>
</evidence>
<dbReference type="PANTHER" id="PTHR46382">
    <property type="entry name" value="PHOSPHATIDATE CYTIDYLYLTRANSFERASE"/>
    <property type="match status" value="1"/>
</dbReference>
<evidence type="ECO:0000256" key="13">
    <source>
        <dbReference type="ARBA" id="ARBA00022989"/>
    </source>
</evidence>
<evidence type="ECO:0000256" key="10">
    <source>
        <dbReference type="ARBA" id="ARBA00022679"/>
    </source>
</evidence>
<evidence type="ECO:0000256" key="8">
    <source>
        <dbReference type="ARBA" id="ARBA00022475"/>
    </source>
</evidence>
<protein>
    <recommendedName>
        <fullName evidence="7">Phosphatidate cytidylyltransferase</fullName>
        <ecNumber evidence="6">2.7.7.41</ecNumber>
    </recommendedName>
    <alternativeName>
        <fullName evidence="20">CDP-DAG synthase</fullName>
    </alternativeName>
    <alternativeName>
        <fullName evidence="22">CDP-DG synthase</fullName>
    </alternativeName>
    <alternativeName>
        <fullName evidence="18">CDP-diacylglycerol synthase</fullName>
    </alternativeName>
    <alternativeName>
        <fullName evidence="21">CDP-diglyceride pyrophosphorylase</fullName>
    </alternativeName>
    <alternativeName>
        <fullName evidence="23">CDP-diglyceride synthase</fullName>
    </alternativeName>
    <alternativeName>
        <fullName evidence="19">CTP:phosphatidate cytidylyltransferase</fullName>
    </alternativeName>
</protein>